<comment type="caution">
    <text evidence="1">The sequence shown here is derived from an EMBL/GenBank/DDBJ whole genome shotgun (WGS) entry which is preliminary data.</text>
</comment>
<keyword evidence="2" id="KW-1185">Reference proteome</keyword>
<evidence type="ECO:0000313" key="1">
    <source>
        <dbReference type="EMBL" id="KAK1867295.1"/>
    </source>
</evidence>
<proteinExistence type="predicted"/>
<organism evidence="1 2">
    <name type="scientific">Pyropia yezoensis</name>
    <name type="common">Susabi-nori</name>
    <name type="synonym">Porphyra yezoensis</name>
    <dbReference type="NCBI Taxonomy" id="2788"/>
    <lineage>
        <taxon>Eukaryota</taxon>
        <taxon>Rhodophyta</taxon>
        <taxon>Bangiophyceae</taxon>
        <taxon>Bangiales</taxon>
        <taxon>Bangiaceae</taxon>
        <taxon>Pyropia</taxon>
    </lineage>
</organism>
<protein>
    <submittedName>
        <fullName evidence="1">Uncharacterized protein</fullName>
    </submittedName>
</protein>
<dbReference type="EMBL" id="CM020620">
    <property type="protein sequence ID" value="KAK1867295.1"/>
    <property type="molecule type" value="Genomic_DNA"/>
</dbReference>
<name>A0ACC3CB26_PYRYE</name>
<sequence>MNLGAVGDGRPRVPRGVDVGSRSASFVTGELARLASAAAAAEAGGGAPPAAAPIDEEDATAGSLAAPQPLAPHWNAGGGGGGGGGGGPDGAAAAATASSSAAAAASPTAATTFTSRPRPSAGGMVRGSGTEIVKGSVPPPAEDAGAGGGPASAGTPAKRGRRRRAGRPLGAVTAAAAAAAAAARSAATGDGDGGLDSDGDGMGGGRGGGVGAKDGEEDDDRFSERDSDDEPEGVGGRHPPPGGEDEDEEAVSLHLAARQYVKLEVIQAREISYLLHWLHASALVGLLYSVAVIILANTQYLLLLTESPSLRPGRPLRLYQFPAAFNWFTYIANTLVFIYAALLFIVYALRIARLSARNRTHEQVWVLMLTAAVAVYTNPYEVIVRLLQLRGVDVSVYGWYTPVTQVYAVVQTSAFTMSTLFYVWASVHSYRILDGRIRWTFYVPKLVVLAAYVGAKAFIHLYFDVYLSELPFASLVAMLFVYSETGMWPRAGVIAVSLITVGEVALVGWILRSILVTKAVLKATDYMKFRTKQIGFRFFLYHNLTFYVVYWMVFVMLLLAMPVGAQVVNLAIHEVSYLEVQYVPCGILVLLLAYVTVDAYVNLPADAVGFRGWFVPRQAKALAAAGGSGGNNADNNSGMPSASQRAAEPYAGGAYGGGDAPLDDEMAPITYRKREPPSFSGMAPDLQTNCFVMQTHVMLFNFAWLVYYYGTPKLESFTPDQNTLSFVVSEYISEASTDTHVLVVDGADRIVVAFKGTTSTRNLKTDLNIYHVRAASALPTRLLEDTPDSIANEGVLGARDFKRAKIHKGFALAYASVAAPLLRRLQSLLAERRRPIFLTGHSLGGALATICSFDLFLRLGLGRRELFVSTFGAPRPGNDAFRRLYDTKIPIHWRIVVGPDVVAKLPKVGYRHVGKKVLLNSSGELFLDPNALELKLWHGDAASILYHRKASYLLAMRAWCERHHGSVYTPPFWSFPYSTDDWKRFGGAGTGTGSPKSATRSGSLFGGSSNGGGGGGHSAGSGAGSVLGRRLSRRGNTRILKLDAMVEALDGGGGVGGGGGSDAGGAAGHAAGPSLGAGGGGGSAAGPPPAGAPLTAEAAAVARWRRLTIQLLSSDGATAGSPYVSVQL</sequence>
<accession>A0ACC3CB26</accession>
<evidence type="ECO:0000313" key="2">
    <source>
        <dbReference type="Proteomes" id="UP000798662"/>
    </source>
</evidence>
<gene>
    <name evidence="1" type="ORF">I4F81_009802</name>
</gene>
<reference evidence="1" key="1">
    <citation type="submission" date="2019-11" db="EMBL/GenBank/DDBJ databases">
        <title>Nori genome reveals adaptations in red seaweeds to the harsh intertidal environment.</title>
        <authorList>
            <person name="Wang D."/>
            <person name="Mao Y."/>
        </authorList>
    </citation>
    <scope>NUCLEOTIDE SEQUENCE</scope>
    <source>
        <tissue evidence="1">Gametophyte</tissue>
    </source>
</reference>
<dbReference type="Proteomes" id="UP000798662">
    <property type="component" value="Chromosome 3"/>
</dbReference>